<sequence length="240" mass="26100">MELLVADLRRIVHDQKCFIARGLKLANEKTNVDVETLAACASGLVAVYLIQGARAQMLANAILTGVPILLTYVFVDECPSLEILLFHWGCFGISVLLDAMVEDVSPGYYLLKVLLFACLYLKPMLWANKIIAELKAETQAKRVPNLPAAVSNDNIVKTAVSSTRAEAGASSSPQFGRAMSGSLPAVSPVYAPEDVMAKDGRHALTPSTSDTDLEACSRNCLLISMTWFSSRKRIWFSMGL</sequence>
<accession>A0A915E4R8</accession>
<evidence type="ECO:0000313" key="2">
    <source>
        <dbReference type="WBParaSite" id="jg26471"/>
    </source>
</evidence>
<organism evidence="1 2">
    <name type="scientific">Ditylenchus dipsaci</name>
    <dbReference type="NCBI Taxonomy" id="166011"/>
    <lineage>
        <taxon>Eukaryota</taxon>
        <taxon>Metazoa</taxon>
        <taxon>Ecdysozoa</taxon>
        <taxon>Nematoda</taxon>
        <taxon>Chromadorea</taxon>
        <taxon>Rhabditida</taxon>
        <taxon>Tylenchina</taxon>
        <taxon>Tylenchomorpha</taxon>
        <taxon>Sphaerularioidea</taxon>
        <taxon>Anguinidae</taxon>
        <taxon>Anguininae</taxon>
        <taxon>Ditylenchus</taxon>
    </lineage>
</organism>
<proteinExistence type="predicted"/>
<keyword evidence="1" id="KW-1185">Reference proteome</keyword>
<dbReference type="WBParaSite" id="jg26471">
    <property type="protein sequence ID" value="jg26471"/>
    <property type="gene ID" value="jg26471"/>
</dbReference>
<dbReference type="AlphaFoldDB" id="A0A915E4R8"/>
<name>A0A915E4R8_9BILA</name>
<evidence type="ECO:0000313" key="1">
    <source>
        <dbReference type="Proteomes" id="UP000887574"/>
    </source>
</evidence>
<reference evidence="2" key="1">
    <citation type="submission" date="2022-11" db="UniProtKB">
        <authorList>
            <consortium name="WormBaseParasite"/>
        </authorList>
    </citation>
    <scope>IDENTIFICATION</scope>
</reference>
<dbReference type="Proteomes" id="UP000887574">
    <property type="component" value="Unplaced"/>
</dbReference>
<protein>
    <submittedName>
        <fullName evidence="2">Uncharacterized protein</fullName>
    </submittedName>
</protein>